<protein>
    <submittedName>
        <fullName evidence="1">DUF1738 domain-containing protein</fullName>
    </submittedName>
</protein>
<dbReference type="EMBL" id="SRZC01000008">
    <property type="protein sequence ID" value="TGX82612.1"/>
    <property type="molecule type" value="Genomic_DNA"/>
</dbReference>
<keyword evidence="2" id="KW-1185">Reference proteome</keyword>
<evidence type="ECO:0000313" key="2">
    <source>
        <dbReference type="Proteomes" id="UP000308886"/>
    </source>
</evidence>
<gene>
    <name evidence="1" type="ORF">E5358_06065</name>
</gene>
<organism evidence="1 2">
    <name type="scientific">Palleniella muris</name>
    <dbReference type="NCBI Taxonomy" id="3038145"/>
    <lineage>
        <taxon>Bacteria</taxon>
        <taxon>Pseudomonadati</taxon>
        <taxon>Bacteroidota</taxon>
        <taxon>Bacteroidia</taxon>
        <taxon>Bacteroidales</taxon>
        <taxon>Prevotellaceae</taxon>
        <taxon>Palleniella</taxon>
    </lineage>
</organism>
<proteinExistence type="predicted"/>
<sequence length="40" mass="4820">MKQTNYEEKALQQFADLMIDKISEIEKSNWQKPWFTESLA</sequence>
<dbReference type="Proteomes" id="UP000308886">
    <property type="component" value="Unassembled WGS sequence"/>
</dbReference>
<name>A0AC61QQM8_9BACT</name>
<accession>A0AC61QQM8</accession>
<evidence type="ECO:0000313" key="1">
    <source>
        <dbReference type="EMBL" id="TGX82612.1"/>
    </source>
</evidence>
<comment type="caution">
    <text evidence="1">The sequence shown here is derived from an EMBL/GenBank/DDBJ whole genome shotgun (WGS) entry which is preliminary data.</text>
</comment>
<reference evidence="1" key="1">
    <citation type="submission" date="2019-04" db="EMBL/GenBank/DDBJ databases">
        <title>Microbes associate with the intestines of laboratory mice.</title>
        <authorList>
            <person name="Navarre W."/>
            <person name="Wong E."/>
            <person name="Huang K."/>
            <person name="Tropini C."/>
            <person name="Ng K."/>
            <person name="Yu B."/>
        </authorList>
    </citation>
    <scope>NUCLEOTIDE SEQUENCE</scope>
    <source>
        <strain evidence="1">NM73_A23</strain>
    </source>
</reference>